<keyword evidence="4" id="KW-1185">Reference proteome</keyword>
<dbReference type="PROSITE" id="PS51122">
    <property type="entry name" value="CALPONIN_2"/>
    <property type="match status" value="2"/>
</dbReference>
<dbReference type="EMBL" id="JAIWYP010000015">
    <property type="protein sequence ID" value="KAH3699753.1"/>
    <property type="molecule type" value="Genomic_DNA"/>
</dbReference>
<dbReference type="Pfam" id="PF00402">
    <property type="entry name" value="Calponin"/>
    <property type="match status" value="3"/>
</dbReference>
<comment type="caution">
    <text evidence="3">The sequence shown here is derived from an EMBL/GenBank/DDBJ whole genome shotgun (WGS) entry which is preliminary data.</text>
</comment>
<dbReference type="PANTHER" id="PTHR47385:SF14">
    <property type="entry name" value="TRANSGELIN"/>
    <property type="match status" value="1"/>
</dbReference>
<dbReference type="GO" id="GO:0015629">
    <property type="term" value="C:actin cytoskeleton"/>
    <property type="evidence" value="ECO:0007669"/>
    <property type="project" value="TreeGrafter"/>
</dbReference>
<dbReference type="GO" id="GO:0051015">
    <property type="term" value="F:actin filament binding"/>
    <property type="evidence" value="ECO:0007669"/>
    <property type="project" value="TreeGrafter"/>
</dbReference>
<comment type="similarity">
    <text evidence="1">Belongs to the calponin family.</text>
</comment>
<feature type="compositionally biased region" description="Acidic residues" evidence="2">
    <location>
        <begin position="209"/>
        <end position="220"/>
    </location>
</feature>
<proteinExistence type="inferred from homology"/>
<dbReference type="InterPro" id="IPR000557">
    <property type="entry name" value="Calponin_repeat"/>
</dbReference>
<evidence type="ECO:0000313" key="3">
    <source>
        <dbReference type="EMBL" id="KAH3699753.1"/>
    </source>
</evidence>
<reference evidence="3" key="1">
    <citation type="journal article" date="2019" name="bioRxiv">
        <title>The Genome of the Zebra Mussel, Dreissena polymorpha: A Resource for Invasive Species Research.</title>
        <authorList>
            <person name="McCartney M.A."/>
            <person name="Auch B."/>
            <person name="Kono T."/>
            <person name="Mallez S."/>
            <person name="Zhang Y."/>
            <person name="Obille A."/>
            <person name="Becker A."/>
            <person name="Abrahante J.E."/>
            <person name="Garbe J."/>
            <person name="Badalamenti J.P."/>
            <person name="Herman A."/>
            <person name="Mangelson H."/>
            <person name="Liachko I."/>
            <person name="Sullivan S."/>
            <person name="Sone E.D."/>
            <person name="Koren S."/>
            <person name="Silverstein K.A.T."/>
            <person name="Beckman K.B."/>
            <person name="Gohl D.M."/>
        </authorList>
    </citation>
    <scope>NUCLEOTIDE SEQUENCE</scope>
    <source>
        <strain evidence="3">Duluth1</strain>
        <tissue evidence="3">Whole animal</tissue>
    </source>
</reference>
<organism evidence="3 4">
    <name type="scientific">Dreissena polymorpha</name>
    <name type="common">Zebra mussel</name>
    <name type="synonym">Mytilus polymorpha</name>
    <dbReference type="NCBI Taxonomy" id="45954"/>
    <lineage>
        <taxon>Eukaryota</taxon>
        <taxon>Metazoa</taxon>
        <taxon>Spiralia</taxon>
        <taxon>Lophotrochozoa</taxon>
        <taxon>Mollusca</taxon>
        <taxon>Bivalvia</taxon>
        <taxon>Autobranchia</taxon>
        <taxon>Heteroconchia</taxon>
        <taxon>Euheterodonta</taxon>
        <taxon>Imparidentia</taxon>
        <taxon>Neoheterodontei</taxon>
        <taxon>Myida</taxon>
        <taxon>Dreissenoidea</taxon>
        <taxon>Dreissenidae</taxon>
        <taxon>Dreissena</taxon>
    </lineage>
</organism>
<protein>
    <submittedName>
        <fullName evidence="3">Uncharacterized protein</fullName>
    </submittedName>
</protein>
<dbReference type="InterPro" id="IPR050606">
    <property type="entry name" value="Calponin-like"/>
</dbReference>
<dbReference type="AlphaFoldDB" id="A0A9D4BLU0"/>
<feature type="region of interest" description="Disordered" evidence="2">
    <location>
        <begin position="173"/>
        <end position="192"/>
    </location>
</feature>
<evidence type="ECO:0000313" key="4">
    <source>
        <dbReference type="Proteomes" id="UP000828390"/>
    </source>
</evidence>
<evidence type="ECO:0000256" key="2">
    <source>
        <dbReference type="SAM" id="MobiDB-lite"/>
    </source>
</evidence>
<name>A0A9D4BLU0_DREPO</name>
<dbReference type="Proteomes" id="UP000828390">
    <property type="component" value="Unassembled WGS sequence"/>
</dbReference>
<sequence>MEASAETKKPRKFSRKQLRATQGLLTMQARTNIYASQRGMTGFGAVRHVSDIRVDNACPEGQGELTQIAKTHVFASQKGMTGFGAVRHGPDIRADGATLEGLSTLSLQTGTNLFASQKGMTSFGAVRHVSDIRVVELYEEGNEEEYPTDEDEPVLSKPAWKVPLPVPYTEIKHETRTEVHEPKPEQKLDVDKYAEPEIEIAEEPKEDSFTEQDEVEEEETEVTKEAIPEPEAQIYNEEE</sequence>
<dbReference type="PANTHER" id="PTHR47385">
    <property type="entry name" value="CALPONIN"/>
    <property type="match status" value="1"/>
</dbReference>
<gene>
    <name evidence="3" type="ORF">DPMN_074715</name>
</gene>
<accession>A0A9D4BLU0</accession>
<dbReference type="GO" id="GO:0007015">
    <property type="term" value="P:actin filament organization"/>
    <property type="evidence" value="ECO:0007669"/>
    <property type="project" value="TreeGrafter"/>
</dbReference>
<reference evidence="3" key="2">
    <citation type="submission" date="2020-11" db="EMBL/GenBank/DDBJ databases">
        <authorList>
            <person name="McCartney M.A."/>
            <person name="Auch B."/>
            <person name="Kono T."/>
            <person name="Mallez S."/>
            <person name="Becker A."/>
            <person name="Gohl D.M."/>
            <person name="Silverstein K.A.T."/>
            <person name="Koren S."/>
            <person name="Bechman K.B."/>
            <person name="Herman A."/>
            <person name="Abrahante J.E."/>
            <person name="Garbe J."/>
        </authorList>
    </citation>
    <scope>NUCLEOTIDE SEQUENCE</scope>
    <source>
        <strain evidence="3">Duluth1</strain>
        <tissue evidence="3">Whole animal</tissue>
    </source>
</reference>
<evidence type="ECO:0000256" key="1">
    <source>
        <dbReference type="ARBA" id="ARBA00009631"/>
    </source>
</evidence>
<feature type="region of interest" description="Disordered" evidence="2">
    <location>
        <begin position="201"/>
        <end position="239"/>
    </location>
</feature>